<feature type="transmembrane region" description="Helical" evidence="1">
    <location>
        <begin position="81"/>
        <end position="98"/>
    </location>
</feature>
<feature type="transmembrane region" description="Helical" evidence="1">
    <location>
        <begin position="212"/>
        <end position="232"/>
    </location>
</feature>
<feature type="transmembrane region" description="Helical" evidence="1">
    <location>
        <begin position="145"/>
        <end position="166"/>
    </location>
</feature>
<gene>
    <name evidence="3" type="ORF">SAMN06296065_11137</name>
</gene>
<dbReference type="InterPro" id="IPR002656">
    <property type="entry name" value="Acyl_transf_3_dom"/>
</dbReference>
<accession>A0ABY1QRY9</accession>
<reference evidence="3 4" key="1">
    <citation type="submission" date="2017-05" db="EMBL/GenBank/DDBJ databases">
        <authorList>
            <person name="Varghese N."/>
            <person name="Submissions S."/>
        </authorList>
    </citation>
    <scope>NUCLEOTIDE SEQUENCE [LARGE SCALE GENOMIC DNA]</scope>
    <source>
        <strain evidence="3 4">SM16</strain>
    </source>
</reference>
<evidence type="ECO:0000259" key="2">
    <source>
        <dbReference type="Pfam" id="PF01757"/>
    </source>
</evidence>
<comment type="caution">
    <text evidence="3">The sequence shown here is derived from an EMBL/GenBank/DDBJ whole genome shotgun (WGS) entry which is preliminary data.</text>
</comment>
<organism evidence="3 4">
    <name type="scientific">Novosphingobium panipatense</name>
    <dbReference type="NCBI Taxonomy" id="428991"/>
    <lineage>
        <taxon>Bacteria</taxon>
        <taxon>Pseudomonadati</taxon>
        <taxon>Pseudomonadota</taxon>
        <taxon>Alphaproteobacteria</taxon>
        <taxon>Sphingomonadales</taxon>
        <taxon>Sphingomonadaceae</taxon>
        <taxon>Novosphingobium</taxon>
    </lineage>
</organism>
<feature type="transmembrane region" description="Helical" evidence="1">
    <location>
        <begin position="286"/>
        <end position="312"/>
    </location>
</feature>
<feature type="domain" description="Acyltransferase 3" evidence="2">
    <location>
        <begin position="10"/>
        <end position="335"/>
    </location>
</feature>
<keyword evidence="4" id="KW-1185">Reference proteome</keyword>
<evidence type="ECO:0000256" key="1">
    <source>
        <dbReference type="SAM" id="Phobius"/>
    </source>
</evidence>
<sequence>MALNKNVSIFLEALRLFAALLVFVGHAGSVFQIELPSLVGHSAKEGVAIFFVLSGFVIAFVTQEKEPNWRAFAKARALRMYSVVPLAAAVLIGCFVLGSTVNPALYAAGAGGGVAGDPPSGWLLLRYVTFTNELWFDRGMIQTGAPFWSLAFEVAYYIGFAIWFYGHGRWRWAGIVLWFLVFGPRVALAFPLWLIGAVAWKALGRRWRLSPMSGGVALVALGFGGLVWRRSYATVAMPLFEWSSMQKLAFSMGYYVVLCGLIAAAIVVFAASVPDRDLWPNWSKRVIRFWAGASFTLYIAHLPVMVLLTALWPECVGSAPRASAASAITIVAMLFLAELGERRKGAYQRISLALRPGLRMSRQL</sequence>
<name>A0ABY1QRY9_9SPHN</name>
<dbReference type="GO" id="GO:0016746">
    <property type="term" value="F:acyltransferase activity"/>
    <property type="evidence" value="ECO:0007669"/>
    <property type="project" value="UniProtKB-KW"/>
</dbReference>
<dbReference type="Proteomes" id="UP001157910">
    <property type="component" value="Unassembled WGS sequence"/>
</dbReference>
<evidence type="ECO:0000313" key="4">
    <source>
        <dbReference type="Proteomes" id="UP001157910"/>
    </source>
</evidence>
<protein>
    <submittedName>
        <fullName evidence="3">Peptidoglycan/LPS O-acetylase OafA/YrhL, contains acyltransferase and SGNH-hydrolase domains</fullName>
    </submittedName>
</protein>
<keyword evidence="3" id="KW-0012">Acyltransferase</keyword>
<keyword evidence="1" id="KW-1133">Transmembrane helix</keyword>
<feature type="transmembrane region" description="Helical" evidence="1">
    <location>
        <begin position="252"/>
        <end position="274"/>
    </location>
</feature>
<feature type="transmembrane region" description="Helical" evidence="1">
    <location>
        <begin position="42"/>
        <end position="61"/>
    </location>
</feature>
<keyword evidence="1" id="KW-0812">Transmembrane</keyword>
<dbReference type="InterPro" id="IPR050879">
    <property type="entry name" value="Acyltransferase_3"/>
</dbReference>
<keyword evidence="1" id="KW-0472">Membrane</keyword>
<feature type="transmembrane region" description="Helical" evidence="1">
    <location>
        <begin position="318"/>
        <end position="339"/>
    </location>
</feature>
<proteinExistence type="predicted"/>
<feature type="transmembrane region" description="Helical" evidence="1">
    <location>
        <begin position="104"/>
        <end position="125"/>
    </location>
</feature>
<dbReference type="EMBL" id="FXUI01000011">
    <property type="protein sequence ID" value="SMP78513.1"/>
    <property type="molecule type" value="Genomic_DNA"/>
</dbReference>
<dbReference type="Pfam" id="PF01757">
    <property type="entry name" value="Acyl_transf_3"/>
    <property type="match status" value="1"/>
</dbReference>
<keyword evidence="3" id="KW-0808">Transferase</keyword>
<evidence type="ECO:0000313" key="3">
    <source>
        <dbReference type="EMBL" id="SMP78513.1"/>
    </source>
</evidence>
<feature type="transmembrane region" description="Helical" evidence="1">
    <location>
        <begin position="172"/>
        <end position="200"/>
    </location>
</feature>
<dbReference type="PANTHER" id="PTHR23028">
    <property type="entry name" value="ACETYLTRANSFERASE"/>
    <property type="match status" value="1"/>
</dbReference>